<comment type="caution">
    <text evidence="1">The sequence shown here is derived from an EMBL/GenBank/DDBJ whole genome shotgun (WGS) entry which is preliminary data.</text>
</comment>
<reference evidence="1" key="1">
    <citation type="journal article" date="2023" name="bioRxiv">
        <title>Improved chromosome-level genome assembly for marigold (Tagetes erecta).</title>
        <authorList>
            <person name="Jiang F."/>
            <person name="Yuan L."/>
            <person name="Wang S."/>
            <person name="Wang H."/>
            <person name="Xu D."/>
            <person name="Wang A."/>
            <person name="Fan W."/>
        </authorList>
    </citation>
    <scope>NUCLEOTIDE SEQUENCE</scope>
    <source>
        <strain evidence="1">WSJ</strain>
        <tissue evidence="1">Leaf</tissue>
    </source>
</reference>
<sequence length="73" mass="8264">MTCMTCSVCELSSAKNLCVIPQRGVVIEDKKLLSILFLDGCDGRIFILKTETYMKARLFQKKLLDLPCDFAFP</sequence>
<gene>
    <name evidence="1" type="ORF">QVD17_24330</name>
</gene>
<name>A0AAD8NMP7_TARER</name>
<proteinExistence type="predicted"/>
<dbReference type="EMBL" id="JAUHHV010000006">
    <property type="protein sequence ID" value="KAK1421740.1"/>
    <property type="molecule type" value="Genomic_DNA"/>
</dbReference>
<dbReference type="AlphaFoldDB" id="A0AAD8NMP7"/>
<evidence type="ECO:0000313" key="2">
    <source>
        <dbReference type="Proteomes" id="UP001229421"/>
    </source>
</evidence>
<evidence type="ECO:0000313" key="1">
    <source>
        <dbReference type="EMBL" id="KAK1421740.1"/>
    </source>
</evidence>
<dbReference type="Proteomes" id="UP001229421">
    <property type="component" value="Unassembled WGS sequence"/>
</dbReference>
<accession>A0AAD8NMP7</accession>
<protein>
    <submittedName>
        <fullName evidence="1">Uncharacterized protein</fullName>
    </submittedName>
</protein>
<organism evidence="1 2">
    <name type="scientific">Tagetes erecta</name>
    <name type="common">African marigold</name>
    <dbReference type="NCBI Taxonomy" id="13708"/>
    <lineage>
        <taxon>Eukaryota</taxon>
        <taxon>Viridiplantae</taxon>
        <taxon>Streptophyta</taxon>
        <taxon>Embryophyta</taxon>
        <taxon>Tracheophyta</taxon>
        <taxon>Spermatophyta</taxon>
        <taxon>Magnoliopsida</taxon>
        <taxon>eudicotyledons</taxon>
        <taxon>Gunneridae</taxon>
        <taxon>Pentapetalae</taxon>
        <taxon>asterids</taxon>
        <taxon>campanulids</taxon>
        <taxon>Asterales</taxon>
        <taxon>Asteraceae</taxon>
        <taxon>Asteroideae</taxon>
        <taxon>Heliantheae alliance</taxon>
        <taxon>Tageteae</taxon>
        <taxon>Tagetes</taxon>
    </lineage>
</organism>
<keyword evidence="2" id="KW-1185">Reference proteome</keyword>